<sequence length="416" mass="45229">MANTGGNIFFDNDSDCEPKDKEAIQTAVWDAHTLAFFASNFPNTPTAGKGSANAMYWMGPDWASQKDRIAGNLKRIYEFKTRATSESTYITMSCKDTRNECHKIIENKAVGGYAWTYSGWFGYYHYITLCPTFFKQVTLDTKLSQVEDELKKGVTKMASDASWLDSTGRLLLHEMMHTRIADGGIEPHITDEGIFPKGHGDPNRWAYGPGPVHRLAHVKLTNGGGVTRASTNADSYAWLADSAWWWDTTGVFPKADGKDLDDLSGDDGSSLIMQHIDLGNVTDPTGVDFTALYAAAANGPSAFSPIPQPPVAPTTPETPPEEPENICGAWYKVFFDHFEILGKDFAPAKLGDNGSGLKDQLQDCGALTKWEFKPLTGDPNGYQWSAKGRLPIGTKSCIGNAVKDIGGDADGCKGAG</sequence>
<organism evidence="2 3">
    <name type="scientific">Cercospora kikuchii</name>
    <dbReference type="NCBI Taxonomy" id="84275"/>
    <lineage>
        <taxon>Eukaryota</taxon>
        <taxon>Fungi</taxon>
        <taxon>Dikarya</taxon>
        <taxon>Ascomycota</taxon>
        <taxon>Pezizomycotina</taxon>
        <taxon>Dothideomycetes</taxon>
        <taxon>Dothideomycetidae</taxon>
        <taxon>Mycosphaerellales</taxon>
        <taxon>Mycosphaerellaceae</taxon>
        <taxon>Cercospora</taxon>
    </lineage>
</organism>
<name>A0A9P3CG54_9PEZI</name>
<evidence type="ECO:0000256" key="1">
    <source>
        <dbReference type="SAM" id="MobiDB-lite"/>
    </source>
</evidence>
<evidence type="ECO:0000313" key="3">
    <source>
        <dbReference type="Proteomes" id="UP000825890"/>
    </source>
</evidence>
<dbReference type="GeneID" id="68288772"/>
<gene>
    <name evidence="2" type="ORF">CKM354_000319700</name>
</gene>
<dbReference type="AlphaFoldDB" id="A0A9P3CG54"/>
<feature type="region of interest" description="Disordered" evidence="1">
    <location>
        <begin position="304"/>
        <end position="323"/>
    </location>
</feature>
<accession>A0A9P3CG54</accession>
<dbReference type="InterPro" id="IPR024079">
    <property type="entry name" value="MetalloPept_cat_dom_sf"/>
</dbReference>
<dbReference type="GO" id="GO:0008237">
    <property type="term" value="F:metallopeptidase activity"/>
    <property type="evidence" value="ECO:0007669"/>
    <property type="project" value="InterPro"/>
</dbReference>
<dbReference type="SUPFAM" id="SSF55486">
    <property type="entry name" value="Metalloproteases ('zincins'), catalytic domain"/>
    <property type="match status" value="1"/>
</dbReference>
<dbReference type="RefSeq" id="XP_044654317.1">
    <property type="nucleotide sequence ID" value="XM_044798382.1"/>
</dbReference>
<dbReference type="EMBL" id="BOLY01000002">
    <property type="protein sequence ID" value="GIZ39830.1"/>
    <property type="molecule type" value="Genomic_DNA"/>
</dbReference>
<dbReference type="OrthoDB" id="1896086at2759"/>
<dbReference type="Gene3D" id="3.40.390.10">
    <property type="entry name" value="Collagenase (Catalytic Domain)"/>
    <property type="match status" value="1"/>
</dbReference>
<protein>
    <recommendedName>
        <fullName evidence="4">Lysine-specific metallo-endopeptidase domain-containing protein</fullName>
    </recommendedName>
</protein>
<proteinExistence type="predicted"/>
<evidence type="ECO:0000313" key="2">
    <source>
        <dbReference type="EMBL" id="GIZ39830.1"/>
    </source>
</evidence>
<comment type="caution">
    <text evidence="2">The sequence shown here is derived from an EMBL/GenBank/DDBJ whole genome shotgun (WGS) entry which is preliminary data.</text>
</comment>
<dbReference type="Proteomes" id="UP000825890">
    <property type="component" value="Unassembled WGS sequence"/>
</dbReference>
<reference evidence="2 3" key="1">
    <citation type="submission" date="2021-01" db="EMBL/GenBank/DDBJ databases">
        <title>Cercospora kikuchii MAFF 305040 whole genome shotgun sequence.</title>
        <authorList>
            <person name="Kashiwa T."/>
            <person name="Suzuki T."/>
        </authorList>
    </citation>
    <scope>NUCLEOTIDE SEQUENCE [LARGE SCALE GENOMIC DNA]</scope>
    <source>
        <strain evidence="2 3">MAFF 305040</strain>
    </source>
</reference>
<feature type="compositionally biased region" description="Pro residues" evidence="1">
    <location>
        <begin position="306"/>
        <end position="318"/>
    </location>
</feature>
<evidence type="ECO:0008006" key="4">
    <source>
        <dbReference type="Google" id="ProtNLM"/>
    </source>
</evidence>
<keyword evidence="3" id="KW-1185">Reference proteome</keyword>